<feature type="domain" description="Mechanosensitive ion channel transmembrane helices 2/3" evidence="10">
    <location>
        <begin position="147"/>
        <end position="187"/>
    </location>
</feature>
<dbReference type="InterPro" id="IPR011014">
    <property type="entry name" value="MscS_channel_TM-2"/>
</dbReference>
<proteinExistence type="inferred from homology"/>
<sequence length="376" mass="41934">MDYLARLNFVSLLMTPTFWIGVATVVVVTLVTYWLLNRLLAMLHKGVQNWRGSHQQEVNNHRMRVILFDMLNRTSKLLIFIAAFLFSLRFVSLPDRLYGAISHAWFLVLAVQVALWFDQVVQSWLRHLISAPGSNKNPVTLVIVGILLRALVWSIMLLSILANAGVDITALVASLGVGGIAIALAVQTILSDVFASLSIGFDKPFEIGDFVVFGDVAGTIEHIGLKTTRIRSLSGEQIVCANAILLQQTLHNYKRMQTRRIVFTFGVSYSTPPEKLRLVGDMVKQIITDVGETKFDRAHLQAFSQDRLTFEVVHIVNTADYNKYMDIQQEINIRIIEGLAEHEIELALPSLIVRSPFSSGAGQQKVAQQSAPPTLN</sequence>
<evidence type="ECO:0000313" key="11">
    <source>
        <dbReference type="EMBL" id="PSN06579.1"/>
    </source>
</evidence>
<dbReference type="InterPro" id="IPR010920">
    <property type="entry name" value="LSM_dom_sf"/>
</dbReference>
<name>A0A2P8VGA7_9ENTR</name>
<evidence type="ECO:0000256" key="3">
    <source>
        <dbReference type="ARBA" id="ARBA00022475"/>
    </source>
</evidence>
<feature type="transmembrane region" description="Helical" evidence="7">
    <location>
        <begin position="168"/>
        <end position="190"/>
    </location>
</feature>
<keyword evidence="3" id="KW-1003">Cell membrane</keyword>
<dbReference type="Pfam" id="PF00924">
    <property type="entry name" value="MS_channel_2nd"/>
    <property type="match status" value="1"/>
</dbReference>
<dbReference type="GO" id="GO:0005886">
    <property type="term" value="C:plasma membrane"/>
    <property type="evidence" value="ECO:0007669"/>
    <property type="project" value="UniProtKB-SubCell"/>
</dbReference>
<reference evidence="11 12" key="1">
    <citation type="submission" date="2018-03" db="EMBL/GenBank/DDBJ databases">
        <title>Draft genome sequence of the first documented clinical Siccibacter turicensis isolate in Austria.</title>
        <authorList>
            <person name="Lepuschitz S."/>
            <person name="Pekard-Amenitsch S."/>
            <person name="Haunold R."/>
            <person name="Schill S."/>
            <person name="Mach R."/>
            <person name="Allerberger F."/>
            <person name="Ruppitsch W."/>
            <person name="Forsythe S.J."/>
        </authorList>
    </citation>
    <scope>NUCLEOTIDE SEQUENCE [LARGE SCALE GENOMIC DNA]</scope>
    <source>
        <strain evidence="11 12">6100069499-17</strain>
    </source>
</reference>
<feature type="domain" description="Mechanosensitive ion channel MscS C-terminal" evidence="9">
    <location>
        <begin position="261"/>
        <end position="346"/>
    </location>
</feature>
<dbReference type="SUPFAM" id="SSF50182">
    <property type="entry name" value="Sm-like ribonucleoproteins"/>
    <property type="match status" value="1"/>
</dbReference>
<evidence type="ECO:0000259" key="9">
    <source>
        <dbReference type="Pfam" id="PF21082"/>
    </source>
</evidence>
<comment type="subcellular location">
    <subcellularLocation>
        <location evidence="1">Cell membrane</location>
        <topology evidence="1">Multi-pass membrane protein</topology>
    </subcellularLocation>
</comment>
<evidence type="ECO:0000256" key="2">
    <source>
        <dbReference type="ARBA" id="ARBA00008017"/>
    </source>
</evidence>
<dbReference type="PANTHER" id="PTHR30566">
    <property type="entry name" value="YNAI-RELATED MECHANOSENSITIVE ION CHANNEL"/>
    <property type="match status" value="1"/>
</dbReference>
<keyword evidence="4 7" id="KW-0812">Transmembrane</keyword>
<evidence type="ECO:0000256" key="1">
    <source>
        <dbReference type="ARBA" id="ARBA00004651"/>
    </source>
</evidence>
<gene>
    <name evidence="11" type="ORF">C7G83_16325</name>
</gene>
<comment type="similarity">
    <text evidence="2">Belongs to the MscS (TC 1.A.23) family.</text>
</comment>
<evidence type="ECO:0000259" key="8">
    <source>
        <dbReference type="Pfam" id="PF00924"/>
    </source>
</evidence>
<dbReference type="AlphaFoldDB" id="A0A2P8VGA7"/>
<protein>
    <submittedName>
        <fullName evidence="11">Mechanosensitive ion channel protein MscS</fullName>
    </submittedName>
</protein>
<dbReference type="Gene3D" id="3.30.70.100">
    <property type="match status" value="1"/>
</dbReference>
<keyword evidence="6 7" id="KW-0472">Membrane</keyword>
<dbReference type="Gene3D" id="1.10.287.1260">
    <property type="match status" value="1"/>
</dbReference>
<dbReference type="InterPro" id="IPR011066">
    <property type="entry name" value="MscS_channel_C_sf"/>
</dbReference>
<dbReference type="OrthoDB" id="9775207at2"/>
<keyword evidence="12" id="KW-1185">Reference proteome</keyword>
<dbReference type="PANTHER" id="PTHR30566:SF25">
    <property type="entry name" value="INNER MEMBRANE PROTEIN"/>
    <property type="match status" value="1"/>
</dbReference>
<dbReference type="Gene3D" id="2.30.30.60">
    <property type="match status" value="1"/>
</dbReference>
<feature type="transmembrane region" description="Helical" evidence="7">
    <location>
        <begin position="70"/>
        <end position="91"/>
    </location>
</feature>
<dbReference type="InterPro" id="IPR049142">
    <property type="entry name" value="MS_channel_1st"/>
</dbReference>
<evidence type="ECO:0000256" key="7">
    <source>
        <dbReference type="SAM" id="Phobius"/>
    </source>
</evidence>
<evidence type="ECO:0000313" key="12">
    <source>
        <dbReference type="Proteomes" id="UP000240212"/>
    </source>
</evidence>
<dbReference type="InterPro" id="IPR023408">
    <property type="entry name" value="MscS_beta-dom_sf"/>
</dbReference>
<feature type="transmembrane region" description="Helical" evidence="7">
    <location>
        <begin position="138"/>
        <end position="162"/>
    </location>
</feature>
<dbReference type="GO" id="GO:0008381">
    <property type="term" value="F:mechanosensitive monoatomic ion channel activity"/>
    <property type="evidence" value="ECO:0007669"/>
    <property type="project" value="UniProtKB-ARBA"/>
</dbReference>
<evidence type="ECO:0000256" key="5">
    <source>
        <dbReference type="ARBA" id="ARBA00022989"/>
    </source>
</evidence>
<dbReference type="Pfam" id="PF21082">
    <property type="entry name" value="MS_channel_3rd"/>
    <property type="match status" value="1"/>
</dbReference>
<dbReference type="SUPFAM" id="SSF82861">
    <property type="entry name" value="Mechanosensitive channel protein MscS (YggB), transmembrane region"/>
    <property type="match status" value="1"/>
</dbReference>
<feature type="transmembrane region" description="Helical" evidence="7">
    <location>
        <begin position="12"/>
        <end position="36"/>
    </location>
</feature>
<organism evidence="11 12">
    <name type="scientific">Siccibacter turicensis</name>
    <dbReference type="NCBI Taxonomy" id="357233"/>
    <lineage>
        <taxon>Bacteria</taxon>
        <taxon>Pseudomonadati</taxon>
        <taxon>Pseudomonadota</taxon>
        <taxon>Gammaproteobacteria</taxon>
        <taxon>Enterobacterales</taxon>
        <taxon>Enterobacteriaceae</taxon>
        <taxon>Siccibacter</taxon>
    </lineage>
</organism>
<keyword evidence="5 7" id="KW-1133">Transmembrane helix</keyword>
<dbReference type="SUPFAM" id="SSF82689">
    <property type="entry name" value="Mechanosensitive channel protein MscS (YggB), C-terminal domain"/>
    <property type="match status" value="1"/>
</dbReference>
<feature type="domain" description="Mechanosensitive ion channel MscS" evidence="8">
    <location>
        <begin position="188"/>
        <end position="255"/>
    </location>
</feature>
<dbReference type="InterPro" id="IPR049278">
    <property type="entry name" value="MS_channel_C"/>
</dbReference>
<dbReference type="EMBL" id="PYEP01000007">
    <property type="protein sequence ID" value="PSN06579.1"/>
    <property type="molecule type" value="Genomic_DNA"/>
</dbReference>
<dbReference type="Pfam" id="PF21088">
    <property type="entry name" value="MS_channel_1st"/>
    <property type="match status" value="1"/>
</dbReference>
<evidence type="ECO:0000256" key="6">
    <source>
        <dbReference type="ARBA" id="ARBA00023136"/>
    </source>
</evidence>
<dbReference type="RefSeq" id="WP_106877986.1">
    <property type="nucleotide sequence ID" value="NZ_JAXCWX010000003.1"/>
</dbReference>
<dbReference type="Proteomes" id="UP000240212">
    <property type="component" value="Unassembled WGS sequence"/>
</dbReference>
<accession>A0A2P8VGA7</accession>
<evidence type="ECO:0000256" key="4">
    <source>
        <dbReference type="ARBA" id="ARBA00022692"/>
    </source>
</evidence>
<dbReference type="STRING" id="1388748.GCA_000463155_01014"/>
<dbReference type="InterPro" id="IPR006685">
    <property type="entry name" value="MscS_channel_2nd"/>
</dbReference>
<comment type="caution">
    <text evidence="11">The sequence shown here is derived from an EMBL/GenBank/DDBJ whole genome shotgun (WGS) entry which is preliminary data.</text>
</comment>
<evidence type="ECO:0000259" key="10">
    <source>
        <dbReference type="Pfam" id="PF21088"/>
    </source>
</evidence>